<dbReference type="Proteomes" id="UP000749334">
    <property type="component" value="Unassembled WGS sequence"/>
</dbReference>
<organism evidence="1 2">
    <name type="scientific">Gallibacterium anatis</name>
    <dbReference type="NCBI Taxonomy" id="750"/>
    <lineage>
        <taxon>Bacteria</taxon>
        <taxon>Pseudomonadati</taxon>
        <taxon>Pseudomonadota</taxon>
        <taxon>Gammaproteobacteria</taxon>
        <taxon>Pasteurellales</taxon>
        <taxon>Pasteurellaceae</taxon>
        <taxon>Gallibacterium</taxon>
    </lineage>
</organism>
<dbReference type="Pfam" id="PF13986">
    <property type="entry name" value="DUF4224"/>
    <property type="match status" value="1"/>
</dbReference>
<dbReference type="AlphaFoldDB" id="A0A0A2ZUQ3"/>
<protein>
    <submittedName>
        <fullName evidence="1">DUF4224 domain-containing protein</fullName>
    </submittedName>
</protein>
<reference evidence="1" key="1">
    <citation type="journal article" date="2021" name="PeerJ">
        <title>Extensive microbial diversity within the chicken gut microbiome revealed by metagenomics and culture.</title>
        <authorList>
            <person name="Gilroy R."/>
            <person name="Ravi A."/>
            <person name="Getino M."/>
            <person name="Pursley I."/>
            <person name="Horton D.L."/>
            <person name="Alikhan N.F."/>
            <person name="Baker D."/>
            <person name="Gharbi K."/>
            <person name="Hall N."/>
            <person name="Watson M."/>
            <person name="Adriaenssens E.M."/>
            <person name="Foster-Nyarko E."/>
            <person name="Jarju S."/>
            <person name="Secka A."/>
            <person name="Antonio M."/>
            <person name="Oren A."/>
            <person name="Chaudhuri R.R."/>
            <person name="La Ragione R."/>
            <person name="Hildebrand F."/>
            <person name="Pallen M.J."/>
        </authorList>
    </citation>
    <scope>NUCLEOTIDE SEQUENCE</scope>
    <source>
        <strain evidence="1">ChiHjej11B10-15683</strain>
    </source>
</reference>
<comment type="caution">
    <text evidence="1">The sequence shown here is derived from an EMBL/GenBank/DDBJ whole genome shotgun (WGS) entry which is preliminary data.</text>
</comment>
<dbReference type="InterPro" id="IPR025319">
    <property type="entry name" value="DUF4224"/>
</dbReference>
<gene>
    <name evidence="1" type="ORF">K8W15_07980</name>
</gene>
<sequence>METTLFLSKEEIEYLTGRKQKTAIIAQLKKMAVKYKCNANGYPVVLRNQFEKRATDTSNKPWQPSV</sequence>
<evidence type="ECO:0000313" key="1">
    <source>
        <dbReference type="EMBL" id="HJF74106.1"/>
    </source>
</evidence>
<dbReference type="EMBL" id="DYVQ01000071">
    <property type="protein sequence ID" value="HJF74106.1"/>
    <property type="molecule type" value="Genomic_DNA"/>
</dbReference>
<proteinExistence type="predicted"/>
<name>A0A0A2ZUQ3_9PAST</name>
<accession>A0A0A2ZUQ3</accession>
<reference evidence="1" key="2">
    <citation type="submission" date="2021-09" db="EMBL/GenBank/DDBJ databases">
        <authorList>
            <person name="Gilroy R."/>
        </authorList>
    </citation>
    <scope>NUCLEOTIDE SEQUENCE</scope>
    <source>
        <strain evidence="1">ChiHjej11B10-15683</strain>
    </source>
</reference>
<evidence type="ECO:0000313" key="2">
    <source>
        <dbReference type="Proteomes" id="UP000749334"/>
    </source>
</evidence>
<dbReference type="RefSeq" id="WP_021461914.1">
    <property type="nucleotide sequence ID" value="NZ_CP127829.1"/>
</dbReference>